<gene>
    <name evidence="1" type="ORF">SD77_1232</name>
</gene>
<evidence type="ECO:0008006" key="3">
    <source>
        <dbReference type="Google" id="ProtNLM"/>
    </source>
</evidence>
<dbReference type="Proteomes" id="UP000031982">
    <property type="component" value="Unassembled WGS sequence"/>
</dbReference>
<evidence type="ECO:0000313" key="1">
    <source>
        <dbReference type="EMBL" id="KIL77559.1"/>
    </source>
</evidence>
<proteinExistence type="predicted"/>
<evidence type="ECO:0000313" key="2">
    <source>
        <dbReference type="Proteomes" id="UP000031982"/>
    </source>
</evidence>
<reference evidence="1 2" key="1">
    <citation type="submission" date="2015-01" db="EMBL/GenBank/DDBJ databases">
        <title>Genome Assembly of Bacillus badius MTCC 1458.</title>
        <authorList>
            <person name="Verma A."/>
            <person name="Khatri I."/>
            <person name="Mual P."/>
            <person name="Subramanian S."/>
            <person name="Krishnamurthi S."/>
        </authorList>
    </citation>
    <scope>NUCLEOTIDE SEQUENCE [LARGE SCALE GENOMIC DNA]</scope>
    <source>
        <strain evidence="1 2">MTCC 1458</strain>
    </source>
</reference>
<name>A0ABR5ASC7_BACBA</name>
<dbReference type="EMBL" id="JXLP01000013">
    <property type="protein sequence ID" value="KIL77559.1"/>
    <property type="molecule type" value="Genomic_DNA"/>
</dbReference>
<accession>A0ABR5ASC7</accession>
<organism evidence="1 2">
    <name type="scientific">Bacillus badius</name>
    <dbReference type="NCBI Taxonomy" id="1455"/>
    <lineage>
        <taxon>Bacteria</taxon>
        <taxon>Bacillati</taxon>
        <taxon>Bacillota</taxon>
        <taxon>Bacilli</taxon>
        <taxon>Bacillales</taxon>
        <taxon>Bacillaceae</taxon>
        <taxon>Pseudobacillus</taxon>
    </lineage>
</organism>
<sequence>MLYKLLIAILYNKKEKYKNKKEASVPFLTHLRRDEEIYPQMILSI</sequence>
<protein>
    <recommendedName>
        <fullName evidence="3">Mobile element protein</fullName>
    </recommendedName>
</protein>
<comment type="caution">
    <text evidence="1">The sequence shown here is derived from an EMBL/GenBank/DDBJ whole genome shotgun (WGS) entry which is preliminary data.</text>
</comment>
<keyword evidence="2" id="KW-1185">Reference proteome</keyword>